<protein>
    <submittedName>
        <fullName evidence="2">Uncharacterized protein</fullName>
    </submittedName>
</protein>
<reference evidence="2" key="1">
    <citation type="submission" date="2021-01" db="EMBL/GenBank/DDBJ databases">
        <authorList>
            <consortium name="Genoscope - CEA"/>
            <person name="William W."/>
        </authorList>
    </citation>
    <scope>NUCLEOTIDE SEQUENCE</scope>
</reference>
<dbReference type="AlphaFoldDB" id="A0A8S1SQH2"/>
<evidence type="ECO:0000256" key="1">
    <source>
        <dbReference type="SAM" id="Coils"/>
    </source>
</evidence>
<keyword evidence="1" id="KW-0175">Coiled coil</keyword>
<evidence type="ECO:0000313" key="2">
    <source>
        <dbReference type="EMBL" id="CAD8142098.1"/>
    </source>
</evidence>
<name>A0A8S1SQH2_9CILI</name>
<organism evidence="2 3">
    <name type="scientific">Paramecium pentaurelia</name>
    <dbReference type="NCBI Taxonomy" id="43138"/>
    <lineage>
        <taxon>Eukaryota</taxon>
        <taxon>Sar</taxon>
        <taxon>Alveolata</taxon>
        <taxon>Ciliophora</taxon>
        <taxon>Intramacronucleata</taxon>
        <taxon>Oligohymenophorea</taxon>
        <taxon>Peniculida</taxon>
        <taxon>Parameciidae</taxon>
        <taxon>Paramecium</taxon>
    </lineage>
</organism>
<evidence type="ECO:0000313" key="3">
    <source>
        <dbReference type="Proteomes" id="UP000689195"/>
    </source>
</evidence>
<accession>A0A8S1SQH2</accession>
<keyword evidence="3" id="KW-1185">Reference proteome</keyword>
<proteinExistence type="predicted"/>
<dbReference type="EMBL" id="CAJJDO010000010">
    <property type="protein sequence ID" value="CAD8142098.1"/>
    <property type="molecule type" value="Genomic_DNA"/>
</dbReference>
<dbReference type="Proteomes" id="UP000689195">
    <property type="component" value="Unassembled WGS sequence"/>
</dbReference>
<sequence length="204" mass="24080">MNSILKVVQPYIEKQPKSTIKQDSGKQIQNKLHRRIKNPKTDFNTPIAIKQSLKQNEISQRLKKLLQISPYNKLVSQRSQQQLQYQDSFKSSQQQNCYTQNQQQSQLLFKPEVRTNSLNSTNSSSIKPRTWNRAKNLLQKHSFDFKNSKSFRDKDKQTISQIQTLLEKTSTVLQQFKEELQKNNVEKKDLSRKIENFEQINPNK</sequence>
<comment type="caution">
    <text evidence="2">The sequence shown here is derived from an EMBL/GenBank/DDBJ whole genome shotgun (WGS) entry which is preliminary data.</text>
</comment>
<feature type="coiled-coil region" evidence="1">
    <location>
        <begin position="173"/>
        <end position="200"/>
    </location>
</feature>
<gene>
    <name evidence="2" type="ORF">PPENT_87.1.T0100463</name>
</gene>